<feature type="transmembrane region" description="Helical" evidence="1">
    <location>
        <begin position="110"/>
        <end position="128"/>
    </location>
</feature>
<feature type="transmembrane region" description="Helical" evidence="1">
    <location>
        <begin position="226"/>
        <end position="245"/>
    </location>
</feature>
<gene>
    <name evidence="3" type="ORF">QNI29_08305</name>
</gene>
<keyword evidence="1" id="KW-0472">Membrane</keyword>
<evidence type="ECO:0000256" key="1">
    <source>
        <dbReference type="SAM" id="Phobius"/>
    </source>
</evidence>
<evidence type="ECO:0000313" key="3">
    <source>
        <dbReference type="EMBL" id="WIF99645.1"/>
    </source>
</evidence>
<feature type="transmembrane region" description="Helical" evidence="1">
    <location>
        <begin position="257"/>
        <end position="276"/>
    </location>
</feature>
<feature type="transmembrane region" description="Helical" evidence="1">
    <location>
        <begin position="439"/>
        <end position="460"/>
    </location>
</feature>
<dbReference type="Proteomes" id="UP001236652">
    <property type="component" value="Chromosome"/>
</dbReference>
<feature type="transmembrane region" description="Helical" evidence="1">
    <location>
        <begin position="39"/>
        <end position="57"/>
    </location>
</feature>
<dbReference type="Pfam" id="PF07670">
    <property type="entry name" value="Gate"/>
    <property type="match status" value="1"/>
</dbReference>
<dbReference type="InterPro" id="IPR011642">
    <property type="entry name" value="Gate_dom"/>
</dbReference>
<dbReference type="EMBL" id="CP126446">
    <property type="protein sequence ID" value="WIF99645.1"/>
    <property type="molecule type" value="Genomic_DNA"/>
</dbReference>
<dbReference type="RefSeq" id="WP_284526950.1">
    <property type="nucleotide sequence ID" value="NZ_CP126446.1"/>
</dbReference>
<reference evidence="3 4" key="1">
    <citation type="submission" date="2023-05" db="EMBL/GenBank/DDBJ databases">
        <title>Comparative genomics reveals the evidence of polycyclic aromatic hydrocarbons degradation in moderately halophilic genus Pontibacillus.</title>
        <authorList>
            <person name="Yang H."/>
            <person name="Qian Z."/>
        </authorList>
    </citation>
    <scope>NUCLEOTIDE SEQUENCE [LARGE SCALE GENOMIC DNA]</scope>
    <source>
        <strain evidence="4">HN14</strain>
    </source>
</reference>
<proteinExistence type="predicted"/>
<name>A0ABY8V128_9BACI</name>
<evidence type="ECO:0000259" key="2">
    <source>
        <dbReference type="Pfam" id="PF07670"/>
    </source>
</evidence>
<protein>
    <submittedName>
        <fullName evidence="3">YjiH family protein</fullName>
    </submittedName>
</protein>
<keyword evidence="1" id="KW-0812">Transmembrane</keyword>
<accession>A0ABY8V128</accession>
<organism evidence="3 4">
    <name type="scientific">Pontibacillus chungwhensis</name>
    <dbReference type="NCBI Taxonomy" id="265426"/>
    <lineage>
        <taxon>Bacteria</taxon>
        <taxon>Bacillati</taxon>
        <taxon>Bacillota</taxon>
        <taxon>Bacilli</taxon>
        <taxon>Bacillales</taxon>
        <taxon>Bacillaceae</taxon>
        <taxon>Pontibacillus</taxon>
    </lineage>
</organism>
<feature type="transmembrane region" description="Helical" evidence="1">
    <location>
        <begin position="148"/>
        <end position="179"/>
    </location>
</feature>
<feature type="transmembrane region" description="Helical" evidence="1">
    <location>
        <begin position="406"/>
        <end position="427"/>
    </location>
</feature>
<keyword evidence="1" id="KW-1133">Transmembrane helix</keyword>
<feature type="transmembrane region" description="Helical" evidence="1">
    <location>
        <begin position="77"/>
        <end position="98"/>
    </location>
</feature>
<sequence>MEYFLNIQFNIRGKEKLGNTNLQTSNKNTELVVNSKGNVFRFFVYSLIGIFMFFVPVTINNNSTIPLDHLVGWIQQAFSAIVPYYALLVILLGAFYPFLKNTWNKNNVEIGLSVFKVGGLIVAGFIVFDAGPSWLMAPNMGPFLFNKLVIPVSLLVPIGAVFLALIVGFGLLEFIGVLLQPVMRPLWKTPGRSAIDAVASFVGSYSIGLLITNRVYKEGKYTKKEAAIIATGFSTVSATFMIVVARTLGLMEIWNTYFWVTLFVTFLVTAITVRIWPISRISEEYAIPEGKPEQRVKGNYFVAAWKEAMSAANQSKSLSKNISENFRDGFVMTMSILPSIMSVGLLGLVLAEFTLVFDWIGMIFYPITSLLQIPDAMLVAKASAVEIAEMFLPALMMGEAVLVSKFIVGVVSISSIIFFSALIPCILSTEIPLSIPKMIIIWFERTILTLIIVTPIAYLLL</sequence>
<evidence type="ECO:0000313" key="4">
    <source>
        <dbReference type="Proteomes" id="UP001236652"/>
    </source>
</evidence>
<keyword evidence="4" id="KW-1185">Reference proteome</keyword>
<feature type="domain" description="Nucleoside transporter/FeoB GTPase Gate" evidence="2">
    <location>
        <begin position="153"/>
        <end position="250"/>
    </location>
</feature>
<feature type="transmembrane region" description="Helical" evidence="1">
    <location>
        <begin position="343"/>
        <end position="367"/>
    </location>
</feature>